<dbReference type="AlphaFoldDB" id="A0A0F9UWI6"/>
<dbReference type="InterPro" id="IPR027392">
    <property type="entry name" value="TF_Znf"/>
</dbReference>
<accession>A0A0F9UWI6</accession>
<dbReference type="Pfam" id="PF13453">
    <property type="entry name" value="Zn_ribbon_TFIIB"/>
    <property type="match status" value="2"/>
</dbReference>
<feature type="domain" description="Transcription factor zinc-finger" evidence="1">
    <location>
        <begin position="2"/>
        <end position="38"/>
    </location>
</feature>
<protein>
    <recommendedName>
        <fullName evidence="1">Transcription factor zinc-finger domain-containing protein</fullName>
    </recommendedName>
</protein>
<dbReference type="EMBL" id="LAZR01000100">
    <property type="protein sequence ID" value="KKN91822.1"/>
    <property type="molecule type" value="Genomic_DNA"/>
</dbReference>
<reference evidence="2" key="1">
    <citation type="journal article" date="2015" name="Nature">
        <title>Complex archaea that bridge the gap between prokaryotes and eukaryotes.</title>
        <authorList>
            <person name="Spang A."/>
            <person name="Saw J.H."/>
            <person name="Jorgensen S.L."/>
            <person name="Zaremba-Niedzwiedzka K."/>
            <person name="Martijn J."/>
            <person name="Lind A.E."/>
            <person name="van Eijk R."/>
            <person name="Schleper C."/>
            <person name="Guy L."/>
            <person name="Ettema T.J."/>
        </authorList>
    </citation>
    <scope>NUCLEOTIDE SEQUENCE</scope>
</reference>
<feature type="domain" description="Transcription factor zinc-finger" evidence="1">
    <location>
        <begin position="69"/>
        <end position="110"/>
    </location>
</feature>
<evidence type="ECO:0000313" key="2">
    <source>
        <dbReference type="EMBL" id="KKN91822.1"/>
    </source>
</evidence>
<comment type="caution">
    <text evidence="2">The sequence shown here is derived from an EMBL/GenBank/DDBJ whole genome shotgun (WGS) entry which is preliminary data.</text>
</comment>
<sequence>MTCPFCQESLEKTIFYGAEIDYCPKCLGLWFEEDELNLAKDKKDEGLSWLDIDLWKEKRKFKISRDSKICPFCRLPLYKVNYGDSNIKIDLCNLCHGIWLNRGEFKKIIEYLKKRKDYEIFNNFNKRAIKEFWEIFVGPKGLEEEISDFLAVLKILIYKFSAHHPAIIKIIANLPLK</sequence>
<proteinExistence type="predicted"/>
<evidence type="ECO:0000259" key="1">
    <source>
        <dbReference type="Pfam" id="PF13453"/>
    </source>
</evidence>
<organism evidence="2">
    <name type="scientific">marine sediment metagenome</name>
    <dbReference type="NCBI Taxonomy" id="412755"/>
    <lineage>
        <taxon>unclassified sequences</taxon>
        <taxon>metagenomes</taxon>
        <taxon>ecological metagenomes</taxon>
    </lineage>
</organism>
<gene>
    <name evidence="2" type="ORF">LCGC14_0214960</name>
</gene>
<name>A0A0F9UWI6_9ZZZZ</name>